<dbReference type="EMBL" id="QNVI01000002">
    <property type="protein sequence ID" value="TDA40545.1"/>
    <property type="molecule type" value="Genomic_DNA"/>
</dbReference>
<dbReference type="PANTHER" id="PTHR43666:SF1">
    <property type="entry name" value="CONSERVED PROTEIN"/>
    <property type="match status" value="1"/>
</dbReference>
<accession>A0A523BHY8</accession>
<evidence type="ECO:0000313" key="4">
    <source>
        <dbReference type="Proteomes" id="UP000316080"/>
    </source>
</evidence>
<dbReference type="InterPro" id="IPR035068">
    <property type="entry name" value="TldD/PmbA_N"/>
</dbReference>
<reference evidence="3 5" key="1">
    <citation type="journal article" date="2019" name="Nat. Microbiol.">
        <title>Expanding anaerobic alkane metabolism in the domain of Archaea.</title>
        <authorList>
            <person name="Wang Y."/>
            <person name="Wegener G."/>
            <person name="Hou J."/>
            <person name="Wang F."/>
            <person name="Xiao X."/>
        </authorList>
    </citation>
    <scope>NUCLEOTIDE SEQUENCE [LARGE SCALE GENOMIC DNA]</scope>
    <source>
        <strain evidence="3">WYZ-LMO11</strain>
    </source>
</reference>
<dbReference type="SUPFAM" id="SSF111283">
    <property type="entry name" value="Putative modulator of DNA gyrase, PmbA/TldD"/>
    <property type="match status" value="1"/>
</dbReference>
<dbReference type="Pfam" id="PF19289">
    <property type="entry name" value="PmbA_TldD_3rd"/>
    <property type="match status" value="1"/>
</dbReference>
<sequence length="302" mass="33747">MEKFQRSYKIGENMKDMELFSIGEEIMKNILNRGMDDCIIIPIHIRKTMIRFSNNDIDVIQNWSNTGIKFLATKNEKSVIGHIGNISKEGIDRILERTLKFLCERSAIIPEGKKFQKRYSKEKLNEEKMVDYVYSAINSSLKEGAERCAGVFTGYLRSICILSSKGTEGYDERIAYELNIRAFKGEMSGQGISCANSISKINSEEAGREAGIIASSAKEFLKWNEGKYRLLISPIVAANLVESLVSAASAFNVDVGLSCLTGKIGEDILSKKLTIIDDGLIEDGLNSRIFDDEGIDVREILL</sequence>
<name>A0A523BHY8_9CREN</name>
<gene>
    <name evidence="3" type="ORF">DSO09_00285</name>
    <name evidence="2" type="ORF">EF809_03975</name>
</gene>
<proteinExistence type="predicted"/>
<evidence type="ECO:0000313" key="2">
    <source>
        <dbReference type="EMBL" id="RZN56003.1"/>
    </source>
</evidence>
<dbReference type="Gene3D" id="3.30.2290.10">
    <property type="entry name" value="PmbA/TldD superfamily"/>
    <property type="match status" value="1"/>
</dbReference>
<dbReference type="InterPro" id="IPR036059">
    <property type="entry name" value="TldD/PmbA_sf"/>
</dbReference>
<organism evidence="3 5">
    <name type="scientific">Thermoproteota archaeon</name>
    <dbReference type="NCBI Taxonomy" id="2056631"/>
    <lineage>
        <taxon>Archaea</taxon>
        <taxon>Thermoproteota</taxon>
    </lineage>
</organism>
<protein>
    <recommendedName>
        <fullName evidence="1">Metalloprotease TldD/E C-terminal domain-containing protein</fullName>
    </recommendedName>
</protein>
<evidence type="ECO:0000259" key="1">
    <source>
        <dbReference type="Pfam" id="PF19289"/>
    </source>
</evidence>
<dbReference type="EMBL" id="RXIH01000032">
    <property type="protein sequence ID" value="RZN56003.1"/>
    <property type="molecule type" value="Genomic_DNA"/>
</dbReference>
<evidence type="ECO:0000313" key="3">
    <source>
        <dbReference type="EMBL" id="TDA40545.1"/>
    </source>
</evidence>
<dbReference type="Proteomes" id="UP000317265">
    <property type="component" value="Unassembled WGS sequence"/>
</dbReference>
<evidence type="ECO:0000313" key="5">
    <source>
        <dbReference type="Proteomes" id="UP000317265"/>
    </source>
</evidence>
<dbReference type="AlphaFoldDB" id="A0A523BHY8"/>
<dbReference type="InterPro" id="IPR045569">
    <property type="entry name" value="Metalloprtase-TldD/E_C"/>
</dbReference>
<comment type="caution">
    <text evidence="3">The sequence shown here is derived from an EMBL/GenBank/DDBJ whole genome shotgun (WGS) entry which is preliminary data.</text>
</comment>
<dbReference type="Proteomes" id="UP000316080">
    <property type="component" value="Unassembled WGS sequence"/>
</dbReference>
<dbReference type="GO" id="GO:0008237">
    <property type="term" value="F:metallopeptidase activity"/>
    <property type="evidence" value="ECO:0007669"/>
    <property type="project" value="InterPro"/>
</dbReference>
<dbReference type="PANTHER" id="PTHR43666">
    <property type="entry name" value="TLDD PROTEIN"/>
    <property type="match status" value="1"/>
</dbReference>
<reference evidence="2 4" key="2">
    <citation type="journal article" date="2019" name="Nat. Microbiol.">
        <title>Wide diversity of methane and short-chain alkane metabolisms in uncultured archaea.</title>
        <authorList>
            <person name="Borrel G."/>
            <person name="Adam P.S."/>
            <person name="McKay L.J."/>
            <person name="Chen L.X."/>
            <person name="Sierra-Garcia I.N."/>
            <person name="Sieber C.M."/>
            <person name="Letourneur Q."/>
            <person name="Ghozlane A."/>
            <person name="Andersen G.L."/>
            <person name="Li W.J."/>
            <person name="Hallam S.J."/>
            <person name="Muyzer G."/>
            <person name="de Oliveira V.M."/>
            <person name="Inskeep W.P."/>
            <person name="Banfield J.F."/>
            <person name="Gribaldo S."/>
        </authorList>
    </citation>
    <scope>NUCLEOTIDE SEQUENCE [LARGE SCALE GENOMIC DNA]</scope>
    <source>
        <strain evidence="2">Verst-YHS</strain>
    </source>
</reference>
<feature type="domain" description="Metalloprotease TldD/E C-terminal" evidence="1">
    <location>
        <begin position="226"/>
        <end position="299"/>
    </location>
</feature>
<dbReference type="GO" id="GO:0006508">
    <property type="term" value="P:proteolysis"/>
    <property type="evidence" value="ECO:0007669"/>
    <property type="project" value="InterPro"/>
</dbReference>